<organism evidence="1 2">
    <name type="scientific">Mycobacterium kansasii</name>
    <dbReference type="NCBI Taxonomy" id="1768"/>
    <lineage>
        <taxon>Bacteria</taxon>
        <taxon>Bacillati</taxon>
        <taxon>Actinomycetota</taxon>
        <taxon>Actinomycetes</taxon>
        <taxon>Mycobacteriales</taxon>
        <taxon>Mycobacteriaceae</taxon>
        <taxon>Mycobacterium</taxon>
    </lineage>
</organism>
<proteinExistence type="predicted"/>
<accession>A0A7G1IAC5</accession>
<keyword evidence="2" id="KW-1185">Reference proteome</keyword>
<reference evidence="1 2" key="1">
    <citation type="submission" date="2020-07" db="EMBL/GenBank/DDBJ databases">
        <title>Mycobacterium kansasii (former subtype) with zoonotic potential isolated from diseased indoor pet cat, Japan.</title>
        <authorList>
            <person name="Fukano H."/>
            <person name="Terazono T."/>
            <person name="Hoshino Y."/>
        </authorList>
    </citation>
    <scope>NUCLEOTIDE SEQUENCE [LARGE SCALE GENOMIC DNA]</scope>
    <source>
        <strain evidence="1 2">Kuro-I</strain>
    </source>
</reference>
<evidence type="ECO:0000313" key="2">
    <source>
        <dbReference type="Proteomes" id="UP000516380"/>
    </source>
</evidence>
<dbReference type="Proteomes" id="UP000516380">
    <property type="component" value="Chromosome"/>
</dbReference>
<protein>
    <submittedName>
        <fullName evidence="1">Uncharacterized protein</fullName>
    </submittedName>
</protein>
<dbReference type="AlphaFoldDB" id="A0A7G1IAC5"/>
<name>A0A7G1IAC5_MYCKA</name>
<sequence>MGGFLERHVRYSAHHGRNTEWFERITGPAIIGQRAHEVWAQGKLGHGAPIGKYGKCCVAQEATGWTVAAQSCIRPE</sequence>
<dbReference type="EMBL" id="AP023343">
    <property type="protein sequence ID" value="BCI87966.1"/>
    <property type="molecule type" value="Genomic_DNA"/>
</dbReference>
<evidence type="ECO:0000313" key="1">
    <source>
        <dbReference type="EMBL" id="BCI87966.1"/>
    </source>
</evidence>
<gene>
    <name evidence="1" type="ORF">NIIDMKKI_31720</name>
</gene>